<keyword evidence="1" id="KW-0812">Transmembrane</keyword>
<evidence type="ECO:0000313" key="3">
    <source>
        <dbReference type="Proteomes" id="UP000594342"/>
    </source>
</evidence>
<accession>A0A5K0UBB3</accession>
<evidence type="ECO:0000256" key="1">
    <source>
        <dbReference type="SAM" id="Phobius"/>
    </source>
</evidence>
<protein>
    <submittedName>
        <fullName evidence="2">Uncharacterized protein</fullName>
    </submittedName>
</protein>
<proteinExistence type="predicted"/>
<dbReference type="Proteomes" id="UP000594342">
    <property type="component" value="Unassembled WGS sequence"/>
</dbReference>
<reference evidence="2 3" key="1">
    <citation type="submission" date="2018-10" db="EMBL/GenBank/DDBJ databases">
        <authorList>
            <consortium name="IHU Genomes"/>
        </authorList>
    </citation>
    <scope>NUCLEOTIDE SEQUENCE [LARGE SCALE GENOMIC DNA]</scope>
    <source>
        <strain evidence="2 3">A1</strain>
    </source>
</reference>
<evidence type="ECO:0000313" key="2">
    <source>
        <dbReference type="EMBL" id="VBB18863.1"/>
    </source>
</evidence>
<feature type="transmembrane region" description="Helical" evidence="1">
    <location>
        <begin position="1185"/>
        <end position="1209"/>
    </location>
</feature>
<feature type="transmembrane region" description="Helical" evidence="1">
    <location>
        <begin position="1141"/>
        <end position="1164"/>
    </location>
</feature>
<organism evidence="2 3">
    <name type="scientific">Yasminevirus sp. GU-2018</name>
    <dbReference type="NCBI Taxonomy" id="2420051"/>
    <lineage>
        <taxon>Viruses</taxon>
        <taxon>Varidnaviria</taxon>
        <taxon>Bamfordvirae</taxon>
        <taxon>Nucleocytoviricota</taxon>
        <taxon>Megaviricetes</taxon>
        <taxon>Imitervirales</taxon>
        <taxon>Mimiviridae</taxon>
        <taxon>Klosneuvirinae</taxon>
        <taxon>Yasminevirus</taxon>
        <taxon>Yasminevirus saudimassiliense</taxon>
    </lineage>
</organism>
<sequence length="1733" mass="196155">MSGDTDTVLTKVDDVNTDRIDSQIDKFLNYYKGVKTFVPVLKKDEPSPTESNDSSVNESIVVNKSIVDKSLLDTNTSVTRVGLNNTYALNKIKLSSDLITSLNTNPSVPNMTDMERLRAVTSRESVLCRDLVQKLDNNYLGYDNEQLRSDYDSAMTLIRYCAITLPTNAFKNLLGVEGSVNNIDYSINMNTDTIDSSALGVVSERGDYVDTTPITTFLKESVTNTNQQYFVPRNTEGDFNPYVYLTREWLDQRSREQKNHSGLVEIMDYTETVRRRSTFYKTDARHIVDSLHKKYSTTAQNGSIFDNFMNLTITTVRKINSDIIALITTLKTVNDTIFPEYPYDPTKRQSDEKTHTTVHTVVLEMCLNRLTSVYRDTLCLLTDTDGMLEPGDDIIDDTPRQYIVSIVDTLNEVLKHINEEESQLKMLSQLNIVRELLDYYEAVISVSVGDRLCSIVDEIVKKRVMSDDILDSHNDNGDQNSRQTEFLSNLIEDVAMRRKTDESVKVFLMTSNGRNLKAELVLEDCMVEGYVDAIESSLYTTKKTTASTNKNTVILTVPELMSESWTNTLPDLLPFISLERDGLQRKIPLRKFTMCLHDKDIEYLKNPNIDLVCDQVGVSNMLSFYGATMKITKDETNKPFRTVYLLARETVKDEQMNSSFIQHKMFALLSSATENQAGVVDGHICTRLMDEMSSTFTCMTHVVKSLKESALIDVEKHSVSRKDKTKKEGIRSDVILKYKLSKDVVRKIVEDILERDPKTDNFVSAFNLICEEEDYVKRALTQSVYETYTPIKSTIDMNIVDDYKVVNLYVNNNTKRDLDTKTTKEDISPTMFVLHIKDGYYLAEEMVDTNLVSRPFDARYFSDMVVESFNSAVITGSYELVENPKNKVENVLTINIDSSSLKVVTDSSSILNDNVQQSSTRPYVFVCVYTTRSGRIKTFDEQNSHGFFYVNGTESTDSIKLKLTGIVPRKSVVEWGEIDGTGKYQNSYVNPSISAYIVKSGVVKCDTDTSLLNLRTHVALRGYDRLKREVRTRNFGKRFGDYFRYVYNESAITIVDYIESITKEKISEKSRVFAGYFDQTGQPVFRDSMMYKIDNLIKSRYDAITQLTVKPSVLPSLRNIKTKLLEVLNTASIPLVYARFYLMYALKVLLTPFVIVTSPIYILCRDSYVQMSRTNGKSMIDIVETMFSKLLLTMYLLVSTPVSVSYGVVRGGTMMSKYVMNDAYAKICSFLLSRYAKIYINTNNDVYNGSEPYVYLSCNLLTTDALDSNIPFSKRMLPRRDTTSNGVVYVQHLVSLIVNNEFSKHIRLMCDVLCKDVDNTFKEAVLRKEYIDIMSVETLEVYRSYDASLRAFVNDVITKSGANNTAVSVSDTTDVDVETGIGNQTCVSMLETYFNSKKPSDVLKLVYNVTTTYHGSESMFNRCKIMCRRLVLPTEDSVVSLLRNCEMYIDALTGLGGGGNVVRFITDNLGGTTTKQTILKILKFVNKFVENYDTVITDGEIDSLMATDLEDVLNPKPNTFVESITTTSNTTSTTTLPTLTIASVVANRENAEDLLILGRYGILQKIIDEVETLEGDDLKYCISSYNTLSEMLITRVVSDESLNIYNSFVDDVLLSNKTADILNVPKRLLSDNSKVCTYILSKTDDVEKKKMGFVIGMLLNVSDYVELEINVDLPNDINTSGVISTGVTTTSTVLTYKIPYILVSYDVFIRMKSKLNNVSGDIDLLKKMTHYTN</sequence>
<name>A0A5K0UBB3_9VIRU</name>
<keyword evidence="1" id="KW-1133">Transmembrane helix</keyword>
<comment type="caution">
    <text evidence="2">The sequence shown here is derived from an EMBL/GenBank/DDBJ whole genome shotgun (WGS) entry which is preliminary data.</text>
</comment>
<dbReference type="EMBL" id="UPSH01000001">
    <property type="protein sequence ID" value="VBB18863.1"/>
    <property type="molecule type" value="Genomic_DNA"/>
</dbReference>
<keyword evidence="1" id="KW-0472">Membrane</keyword>
<keyword evidence="3" id="KW-1185">Reference proteome</keyword>
<gene>
    <name evidence="2" type="ORF">YASMINEVIRUS_1395</name>
</gene>